<comment type="caution">
    <text evidence="3">The sequence shown here is derived from an EMBL/GenBank/DDBJ whole genome shotgun (WGS) entry which is preliminary data.</text>
</comment>
<feature type="compositionally biased region" description="Low complexity" evidence="1">
    <location>
        <begin position="1"/>
        <end position="13"/>
    </location>
</feature>
<keyword evidence="2" id="KW-0812">Transmembrane</keyword>
<feature type="transmembrane region" description="Helical" evidence="2">
    <location>
        <begin position="87"/>
        <end position="107"/>
    </location>
</feature>
<keyword evidence="4" id="KW-1185">Reference proteome</keyword>
<reference evidence="3 4" key="1">
    <citation type="submission" date="2019-09" db="EMBL/GenBank/DDBJ databases">
        <title>YIM 132180 draft genome.</title>
        <authorList>
            <person name="Zhang K."/>
        </authorList>
    </citation>
    <scope>NUCLEOTIDE SEQUENCE [LARGE SCALE GENOMIC DNA]</scope>
    <source>
        <strain evidence="3 4">YIM 132180</strain>
    </source>
</reference>
<feature type="region of interest" description="Disordered" evidence="1">
    <location>
        <begin position="109"/>
        <end position="132"/>
    </location>
</feature>
<protein>
    <submittedName>
        <fullName evidence="3">TIGR02301 family protein</fullName>
    </submittedName>
</protein>
<dbReference type="EMBL" id="VZDO01000006">
    <property type="protein sequence ID" value="KAB0680116.1"/>
    <property type="molecule type" value="Genomic_DNA"/>
</dbReference>
<keyword evidence="2" id="KW-0472">Membrane</keyword>
<evidence type="ECO:0000313" key="3">
    <source>
        <dbReference type="EMBL" id="KAB0680116.1"/>
    </source>
</evidence>
<evidence type="ECO:0000256" key="1">
    <source>
        <dbReference type="SAM" id="MobiDB-lite"/>
    </source>
</evidence>
<accession>A0A7V7PPX1</accession>
<feature type="compositionally biased region" description="Pro residues" evidence="1">
    <location>
        <begin position="14"/>
        <end position="26"/>
    </location>
</feature>
<evidence type="ECO:0000313" key="4">
    <source>
        <dbReference type="Proteomes" id="UP000432089"/>
    </source>
</evidence>
<gene>
    <name evidence="3" type="ORF">F6X38_09935</name>
</gene>
<sequence>MRAPCASSRSLPFPASPPPAVLPPASPRSSPARIAITCSDFDAGENPTPLLRLYRICERISAAFRHDHCFCVYEDEQIAAMNRVRQFAIGSLVAALALAATVGAPAAQTGAKSRKEEAAKAQEAPPPPVNPSNAPFMKPLGRLATILGSVSFLRQLCGDENAGVWRERMNDLLRVQAPNAADKEILIASYNSGYRSFASVYRRCTPAARVAVGRYQDEGASLSRDIATRYGN</sequence>
<dbReference type="AlphaFoldDB" id="A0A7V7PPX1"/>
<dbReference type="Proteomes" id="UP000432089">
    <property type="component" value="Unassembled WGS sequence"/>
</dbReference>
<proteinExistence type="predicted"/>
<organism evidence="3 4">
    <name type="scientific">Plantimonas leprariae</name>
    <dbReference type="NCBI Taxonomy" id="2615207"/>
    <lineage>
        <taxon>Bacteria</taxon>
        <taxon>Pseudomonadati</taxon>
        <taxon>Pseudomonadota</taxon>
        <taxon>Alphaproteobacteria</taxon>
        <taxon>Hyphomicrobiales</taxon>
        <taxon>Aurantimonadaceae</taxon>
        <taxon>Plantimonas</taxon>
    </lineage>
</organism>
<name>A0A7V7PPX1_9HYPH</name>
<feature type="region of interest" description="Disordered" evidence="1">
    <location>
        <begin position="1"/>
        <end position="28"/>
    </location>
</feature>
<dbReference type="NCBIfam" id="TIGR02301">
    <property type="entry name" value="TIGR02301 family protein"/>
    <property type="match status" value="1"/>
</dbReference>
<dbReference type="InterPro" id="IPR012645">
    <property type="entry name" value="CHP02301"/>
</dbReference>
<evidence type="ECO:0000256" key="2">
    <source>
        <dbReference type="SAM" id="Phobius"/>
    </source>
</evidence>
<dbReference type="Pfam" id="PF09539">
    <property type="entry name" value="DUF2385"/>
    <property type="match status" value="1"/>
</dbReference>
<keyword evidence="2" id="KW-1133">Transmembrane helix</keyword>